<keyword evidence="10" id="KW-0067">ATP-binding</keyword>
<dbReference type="FunFam" id="1.10.287.130:FF:000011">
    <property type="entry name" value="Sensor histidine kinase DcuS"/>
    <property type="match status" value="1"/>
</dbReference>
<keyword evidence="17" id="KW-1185">Reference proteome</keyword>
<keyword evidence="4" id="KW-1003">Cell membrane</keyword>
<evidence type="ECO:0000256" key="7">
    <source>
        <dbReference type="ARBA" id="ARBA00022692"/>
    </source>
</evidence>
<protein>
    <recommendedName>
        <fullName evidence="3">histidine kinase</fullName>
        <ecNumber evidence="3">2.7.13.3</ecNumber>
    </recommendedName>
</protein>
<evidence type="ECO:0000313" key="17">
    <source>
        <dbReference type="Proteomes" id="UP000197032"/>
    </source>
</evidence>
<dbReference type="PRINTS" id="PR00344">
    <property type="entry name" value="BCTRLSENSOR"/>
</dbReference>
<dbReference type="PANTHER" id="PTHR43547">
    <property type="entry name" value="TWO-COMPONENT HISTIDINE KINASE"/>
    <property type="match status" value="1"/>
</dbReference>
<dbReference type="AlphaFoldDB" id="A0A1Z5HPG9"/>
<dbReference type="Proteomes" id="UP000197032">
    <property type="component" value="Unassembled WGS sequence"/>
</dbReference>
<evidence type="ECO:0000256" key="11">
    <source>
        <dbReference type="ARBA" id="ARBA00022989"/>
    </source>
</evidence>
<evidence type="ECO:0000256" key="5">
    <source>
        <dbReference type="ARBA" id="ARBA00022553"/>
    </source>
</evidence>
<evidence type="ECO:0000256" key="3">
    <source>
        <dbReference type="ARBA" id="ARBA00012438"/>
    </source>
</evidence>
<dbReference type="SUPFAM" id="SSF55785">
    <property type="entry name" value="PYP-like sensor domain (PAS domain)"/>
    <property type="match status" value="1"/>
</dbReference>
<dbReference type="InterPro" id="IPR000014">
    <property type="entry name" value="PAS"/>
</dbReference>
<dbReference type="Gene3D" id="1.10.287.130">
    <property type="match status" value="1"/>
</dbReference>
<dbReference type="Pfam" id="PF14689">
    <property type="entry name" value="SPOB_a"/>
    <property type="match status" value="1"/>
</dbReference>
<dbReference type="NCBIfam" id="TIGR00229">
    <property type="entry name" value="sensory_box"/>
    <property type="match status" value="1"/>
</dbReference>
<dbReference type="SMART" id="SM00387">
    <property type="entry name" value="HATPase_c"/>
    <property type="match status" value="1"/>
</dbReference>
<dbReference type="SUPFAM" id="SSF55874">
    <property type="entry name" value="ATPase domain of HSP90 chaperone/DNA topoisomerase II/histidine kinase"/>
    <property type="match status" value="1"/>
</dbReference>
<feature type="transmembrane region" description="Helical" evidence="14">
    <location>
        <begin position="55"/>
        <end position="75"/>
    </location>
</feature>
<proteinExistence type="predicted"/>
<comment type="caution">
    <text evidence="16">The sequence shown here is derived from an EMBL/GenBank/DDBJ whole genome shotgun (WGS) entry which is preliminary data.</text>
</comment>
<comment type="subcellular location">
    <subcellularLocation>
        <location evidence="2">Cell membrane</location>
        <topology evidence="2">Multi-pass membrane protein</topology>
    </subcellularLocation>
</comment>
<keyword evidence="7 14" id="KW-0812">Transmembrane</keyword>
<dbReference type="EMBL" id="BDGJ01000010">
    <property type="protein sequence ID" value="GAW91221.1"/>
    <property type="molecule type" value="Genomic_DNA"/>
</dbReference>
<evidence type="ECO:0000259" key="15">
    <source>
        <dbReference type="PROSITE" id="PS50109"/>
    </source>
</evidence>
<dbReference type="InterPro" id="IPR004358">
    <property type="entry name" value="Sig_transdc_His_kin-like_C"/>
</dbReference>
<evidence type="ECO:0000256" key="9">
    <source>
        <dbReference type="ARBA" id="ARBA00022777"/>
    </source>
</evidence>
<dbReference type="InterPro" id="IPR036890">
    <property type="entry name" value="HATPase_C_sf"/>
</dbReference>
<dbReference type="Pfam" id="PF02518">
    <property type="entry name" value="HATPase_c"/>
    <property type="match status" value="1"/>
</dbReference>
<evidence type="ECO:0000256" key="1">
    <source>
        <dbReference type="ARBA" id="ARBA00000085"/>
    </source>
</evidence>
<evidence type="ECO:0000256" key="6">
    <source>
        <dbReference type="ARBA" id="ARBA00022679"/>
    </source>
</evidence>
<name>A0A1Z5HPG9_9FIRM</name>
<comment type="catalytic activity">
    <reaction evidence="1">
        <text>ATP + protein L-histidine = ADP + protein N-phospho-L-histidine.</text>
        <dbReference type="EC" id="2.7.13.3"/>
    </reaction>
</comment>
<evidence type="ECO:0000256" key="2">
    <source>
        <dbReference type="ARBA" id="ARBA00004651"/>
    </source>
</evidence>
<dbReference type="InterPro" id="IPR033463">
    <property type="entry name" value="sCache_3"/>
</dbReference>
<evidence type="ECO:0000256" key="10">
    <source>
        <dbReference type="ARBA" id="ARBA00022840"/>
    </source>
</evidence>
<dbReference type="NCBIfam" id="NF008298">
    <property type="entry name" value="PRK11086.1"/>
    <property type="match status" value="1"/>
</dbReference>
<organism evidence="16 17">
    <name type="scientific">Calderihabitans maritimus</name>
    <dbReference type="NCBI Taxonomy" id="1246530"/>
    <lineage>
        <taxon>Bacteria</taxon>
        <taxon>Bacillati</taxon>
        <taxon>Bacillota</taxon>
        <taxon>Clostridia</taxon>
        <taxon>Neomoorellales</taxon>
        <taxon>Calderihabitantaceae</taxon>
        <taxon>Calderihabitans</taxon>
    </lineage>
</organism>
<dbReference type="SUPFAM" id="SSF55890">
    <property type="entry name" value="Sporulation response regulatory protein Spo0B"/>
    <property type="match status" value="1"/>
</dbReference>
<keyword evidence="13 14" id="KW-0472">Membrane</keyword>
<dbReference type="Gene3D" id="3.30.450.20">
    <property type="entry name" value="PAS domain"/>
    <property type="match status" value="2"/>
</dbReference>
<evidence type="ECO:0000256" key="4">
    <source>
        <dbReference type="ARBA" id="ARBA00022475"/>
    </source>
</evidence>
<dbReference type="InterPro" id="IPR039506">
    <property type="entry name" value="SPOB_a"/>
</dbReference>
<keyword evidence="11 14" id="KW-1133">Transmembrane helix</keyword>
<feature type="domain" description="Histidine kinase" evidence="15">
    <location>
        <begin position="377"/>
        <end position="572"/>
    </location>
</feature>
<dbReference type="GO" id="GO:0005524">
    <property type="term" value="F:ATP binding"/>
    <property type="evidence" value="ECO:0007669"/>
    <property type="project" value="UniProtKB-KW"/>
</dbReference>
<keyword evidence="6" id="KW-0808">Transferase</keyword>
<keyword evidence="5" id="KW-0597">Phosphoprotein</keyword>
<evidence type="ECO:0000256" key="12">
    <source>
        <dbReference type="ARBA" id="ARBA00023012"/>
    </source>
</evidence>
<dbReference type="FunFam" id="3.30.450.20:FF:000018">
    <property type="entry name" value="Sensor histidine kinase DcuS"/>
    <property type="match status" value="1"/>
</dbReference>
<dbReference type="GO" id="GO:0005886">
    <property type="term" value="C:plasma membrane"/>
    <property type="evidence" value="ECO:0007669"/>
    <property type="project" value="UniProtKB-SubCell"/>
</dbReference>
<keyword evidence="12" id="KW-0902">Two-component regulatory system</keyword>
<evidence type="ECO:0000256" key="8">
    <source>
        <dbReference type="ARBA" id="ARBA00022741"/>
    </source>
</evidence>
<keyword evidence="9 16" id="KW-0418">Kinase</keyword>
<dbReference type="InterPro" id="IPR029151">
    <property type="entry name" value="Sensor-like_sf"/>
</dbReference>
<evidence type="ECO:0000256" key="13">
    <source>
        <dbReference type="ARBA" id="ARBA00023136"/>
    </source>
</evidence>
<dbReference type="SUPFAM" id="SSF103190">
    <property type="entry name" value="Sensory domain-like"/>
    <property type="match status" value="1"/>
</dbReference>
<evidence type="ECO:0000313" key="16">
    <source>
        <dbReference type="EMBL" id="GAW91221.1"/>
    </source>
</evidence>
<accession>A0A1Z5HPG9</accession>
<gene>
    <name evidence="16" type="ORF">KKC1_03830</name>
</gene>
<dbReference type="Pfam" id="PF13426">
    <property type="entry name" value="PAS_9"/>
    <property type="match status" value="1"/>
</dbReference>
<feature type="transmembrane region" description="Helical" evidence="14">
    <location>
        <begin position="218"/>
        <end position="237"/>
    </location>
</feature>
<dbReference type="SMART" id="SM00091">
    <property type="entry name" value="PAS"/>
    <property type="match status" value="1"/>
</dbReference>
<dbReference type="InterPro" id="IPR005467">
    <property type="entry name" value="His_kinase_dom"/>
</dbReference>
<dbReference type="Gene3D" id="3.30.565.10">
    <property type="entry name" value="Histidine kinase-like ATPase, C-terminal domain"/>
    <property type="match status" value="1"/>
</dbReference>
<dbReference type="InterPro" id="IPR016120">
    <property type="entry name" value="Sig_transdc_His_kin_SpoOB"/>
</dbReference>
<dbReference type="PROSITE" id="PS50109">
    <property type="entry name" value="HIS_KIN"/>
    <property type="match status" value="1"/>
</dbReference>
<dbReference type="InterPro" id="IPR003594">
    <property type="entry name" value="HATPase_dom"/>
</dbReference>
<dbReference type="InterPro" id="IPR035965">
    <property type="entry name" value="PAS-like_dom_sf"/>
</dbReference>
<dbReference type="PANTHER" id="PTHR43547:SF10">
    <property type="entry name" value="SENSOR HISTIDINE KINASE DCUS"/>
    <property type="match status" value="1"/>
</dbReference>
<evidence type="ECO:0000256" key="14">
    <source>
        <dbReference type="SAM" id="Phobius"/>
    </source>
</evidence>
<dbReference type="Pfam" id="PF17203">
    <property type="entry name" value="sCache_3_2"/>
    <property type="match status" value="1"/>
</dbReference>
<dbReference type="EC" id="2.7.13.3" evidence="3"/>
<sequence length="576" mass="63840">MNILILLFIPFMGGNLCHKLDFCRGKEPGPKCRNLWSRPVKGVIQVKGLKMQTKITLLSFGLVVISIIIGGIVLVENFTSVLEKELGSRALAIARTVAQMEEIQRYVGKPGGEEVIQPIAEKIRLATNVEYIVVLDMNKIRYSHPLQKMIGTKFSGGDEGPAFADHEYISRAEGVLGPSVRAFVPIKTNEGTKQVGVVVVGVLTPTVSKILHGIRMRLYLSLLAGLAVGILGSMVLVNNIKKSMFNMEPEEIARLLEERIAVFQSIGEGIIAIDKEDRITIINDEARRIIGVEGEVVGKSIWEVIPDSNLPATARTGEAQYNQERLINNTVILVNRIPIKVKGEIVGAVATFKDKTEVSKLAEELTGVKKFIEALRVQNHEYMNKLHTIAGLIQLKKYDKALDYIFAETEEQQELTQFLSRRIKDYSVAGLLLGKYSRAKELKIDLVIDKSSRLTYLPRGIDSSALVIILGNLLENSMEAVEGLEFERRKVFCRLEEKEKSLKIVVEDTGRGIPRELVGRIFEPGFSTKKGKNRGVGLALVKRYVDNVGGKISVETEEGKGTRITVVLPVDQKSKG</sequence>
<dbReference type="CDD" id="cd00130">
    <property type="entry name" value="PAS"/>
    <property type="match status" value="1"/>
</dbReference>
<reference evidence="17" key="1">
    <citation type="journal article" date="2017" name="Appl. Environ. Microbiol.">
        <title>Genomic analysis of Calderihabitans maritimus KKC1, a thermophilic hydrogenogenic carboxydotrophic bacterium isolated from marine sediment.</title>
        <authorList>
            <person name="Omae K."/>
            <person name="Yoneda Y."/>
            <person name="Fukuyama Y."/>
            <person name="Yoshida T."/>
            <person name="Sako Y."/>
        </authorList>
    </citation>
    <scope>NUCLEOTIDE SEQUENCE [LARGE SCALE GENOMIC DNA]</scope>
    <source>
        <strain evidence="17">KKC1</strain>
    </source>
</reference>
<dbReference type="GO" id="GO:0000155">
    <property type="term" value="F:phosphorelay sensor kinase activity"/>
    <property type="evidence" value="ECO:0007669"/>
    <property type="project" value="InterPro"/>
</dbReference>
<keyword evidence="8" id="KW-0547">Nucleotide-binding</keyword>